<feature type="domain" description="ABC transporter" evidence="3">
    <location>
        <begin position="1"/>
        <end position="193"/>
    </location>
</feature>
<dbReference type="InterPro" id="IPR027417">
    <property type="entry name" value="P-loop_NTPase"/>
</dbReference>
<keyword evidence="5" id="KW-1185">Reference proteome</keyword>
<dbReference type="Pfam" id="PF00005">
    <property type="entry name" value="ABC_tran"/>
    <property type="match status" value="1"/>
</dbReference>
<dbReference type="Proteomes" id="UP001527925">
    <property type="component" value="Unassembled WGS sequence"/>
</dbReference>
<gene>
    <name evidence="4" type="ORF">HK105_204375</name>
</gene>
<dbReference type="InterPro" id="IPR003439">
    <property type="entry name" value="ABC_transporter-like_ATP-bd"/>
</dbReference>
<comment type="caution">
    <text evidence="4">The sequence shown here is derived from an EMBL/GenBank/DDBJ whole genome shotgun (WGS) entry which is preliminary data.</text>
</comment>
<keyword evidence="2" id="KW-0067">ATP-binding</keyword>
<evidence type="ECO:0000256" key="1">
    <source>
        <dbReference type="ARBA" id="ARBA00022741"/>
    </source>
</evidence>
<dbReference type="SUPFAM" id="SSF52540">
    <property type="entry name" value="P-loop containing nucleoside triphosphate hydrolases"/>
    <property type="match status" value="1"/>
</dbReference>
<proteinExistence type="predicted"/>
<dbReference type="PANTHER" id="PTHR24222:SF76">
    <property type="entry name" value="MYCOBACTIN IMPORT ATP-BINDING_PERMEASE PROTEIN IRTB"/>
    <property type="match status" value="1"/>
</dbReference>
<protein>
    <recommendedName>
        <fullName evidence="3">ABC transporter domain-containing protein</fullName>
    </recommendedName>
</protein>
<dbReference type="Gene3D" id="3.40.50.300">
    <property type="entry name" value="P-loop containing nucleotide triphosphate hydrolases"/>
    <property type="match status" value="2"/>
</dbReference>
<dbReference type="SMART" id="SM00382">
    <property type="entry name" value="AAA"/>
    <property type="match status" value="1"/>
</dbReference>
<reference evidence="4 5" key="1">
    <citation type="submission" date="2023-09" db="EMBL/GenBank/DDBJ databases">
        <title>Pangenome analysis of Batrachochytrium dendrobatidis and related Chytrids.</title>
        <authorList>
            <person name="Yacoub M.N."/>
            <person name="Stajich J.E."/>
            <person name="James T.Y."/>
        </authorList>
    </citation>
    <scope>NUCLEOTIDE SEQUENCE [LARGE SCALE GENOMIC DNA]</scope>
    <source>
        <strain evidence="4 5">JEL0888</strain>
    </source>
</reference>
<evidence type="ECO:0000313" key="5">
    <source>
        <dbReference type="Proteomes" id="UP001527925"/>
    </source>
</evidence>
<dbReference type="PANTHER" id="PTHR24222">
    <property type="entry name" value="ABC TRANSPORTER B FAMILY"/>
    <property type="match status" value="1"/>
</dbReference>
<evidence type="ECO:0000256" key="2">
    <source>
        <dbReference type="ARBA" id="ARBA00022840"/>
    </source>
</evidence>
<evidence type="ECO:0000313" key="4">
    <source>
        <dbReference type="EMBL" id="KAL2915952.1"/>
    </source>
</evidence>
<name>A0ABR4N8V1_9FUNG</name>
<organism evidence="4 5">
    <name type="scientific">Polyrhizophydium stewartii</name>
    <dbReference type="NCBI Taxonomy" id="2732419"/>
    <lineage>
        <taxon>Eukaryota</taxon>
        <taxon>Fungi</taxon>
        <taxon>Fungi incertae sedis</taxon>
        <taxon>Chytridiomycota</taxon>
        <taxon>Chytridiomycota incertae sedis</taxon>
        <taxon>Chytridiomycetes</taxon>
        <taxon>Rhizophydiales</taxon>
        <taxon>Rhizophydiales incertae sedis</taxon>
        <taxon>Polyrhizophydium</taxon>
    </lineage>
</organism>
<sequence length="233" mass="25304">MANGRTLVLKGLSINIHPGRFAALVGTSGCGKSTAIGLIERSCDIYGSQILLSVASHREAIGLVIDATCREASIRDLIMTLPDGYDTKADARGRPLPGGQKQRIAIARALVRKPKILLLDEATSALDAESELVVQEALDKAARGRTTIAVAHRLSTIHNADVISVIKDGAVVEHAELSTRHRLHHELIVQPVLEAASGEAWHDDRDMQHHNKWAKNVARDDDKIFICGGIRRM</sequence>
<dbReference type="PROSITE" id="PS50893">
    <property type="entry name" value="ABC_TRANSPORTER_2"/>
    <property type="match status" value="1"/>
</dbReference>
<dbReference type="InterPro" id="IPR003593">
    <property type="entry name" value="AAA+_ATPase"/>
</dbReference>
<dbReference type="InterPro" id="IPR039421">
    <property type="entry name" value="Type_1_exporter"/>
</dbReference>
<keyword evidence="1" id="KW-0547">Nucleotide-binding</keyword>
<evidence type="ECO:0000259" key="3">
    <source>
        <dbReference type="PROSITE" id="PS50893"/>
    </source>
</evidence>
<dbReference type="EMBL" id="JADGIZ020000019">
    <property type="protein sequence ID" value="KAL2915952.1"/>
    <property type="molecule type" value="Genomic_DNA"/>
</dbReference>
<accession>A0ABR4N8V1</accession>